<evidence type="ECO:0000256" key="4">
    <source>
        <dbReference type="ARBA" id="ARBA00012086"/>
    </source>
</evidence>
<keyword evidence="5 12" id="KW-0963">Cytoplasm</keyword>
<dbReference type="PANTHER" id="PTHR12128:SF66">
    <property type="entry name" value="4-HYDROXY-2-OXOGLUTARATE ALDOLASE, MITOCHONDRIAL"/>
    <property type="match status" value="1"/>
</dbReference>
<comment type="catalytic activity">
    <reaction evidence="11 12">
        <text>L-aspartate 4-semialdehyde + pyruvate = (2S,4S)-4-hydroxy-2,3,4,5-tetrahydrodipicolinate + H2O + H(+)</text>
        <dbReference type="Rhea" id="RHEA:34171"/>
        <dbReference type="ChEBI" id="CHEBI:15361"/>
        <dbReference type="ChEBI" id="CHEBI:15377"/>
        <dbReference type="ChEBI" id="CHEBI:15378"/>
        <dbReference type="ChEBI" id="CHEBI:67139"/>
        <dbReference type="ChEBI" id="CHEBI:537519"/>
        <dbReference type="EC" id="4.3.3.7"/>
    </reaction>
</comment>
<organism evidence="16 17">
    <name type="scientific">Pyrinomonas methylaliphatogenes</name>
    <dbReference type="NCBI Taxonomy" id="454194"/>
    <lineage>
        <taxon>Bacteria</taxon>
        <taxon>Pseudomonadati</taxon>
        <taxon>Acidobacteriota</taxon>
        <taxon>Blastocatellia</taxon>
        <taxon>Blastocatellales</taxon>
        <taxon>Pyrinomonadaceae</taxon>
        <taxon>Pyrinomonas</taxon>
    </lineage>
</organism>
<gene>
    <name evidence="12" type="primary">dapA</name>
    <name evidence="16" type="ORF">PYK22_01366</name>
</gene>
<feature type="site" description="Part of a proton relay during catalysis" evidence="12">
    <location>
        <position position="112"/>
    </location>
</feature>
<dbReference type="InterPro" id="IPR013785">
    <property type="entry name" value="Aldolase_TIM"/>
</dbReference>
<reference evidence="16 17" key="1">
    <citation type="submission" date="2013-12" db="EMBL/GenBank/DDBJ databases">
        <authorList>
            <person name="Stott M."/>
        </authorList>
    </citation>
    <scope>NUCLEOTIDE SEQUENCE [LARGE SCALE GENOMIC DNA]</scope>
    <source>
        <strain evidence="16 17">K22</strain>
    </source>
</reference>
<dbReference type="PROSITE" id="PS00666">
    <property type="entry name" value="DHDPS_2"/>
    <property type="match status" value="1"/>
</dbReference>
<dbReference type="PANTHER" id="PTHR12128">
    <property type="entry name" value="DIHYDRODIPICOLINATE SYNTHASE"/>
    <property type="match status" value="1"/>
</dbReference>
<comment type="pathway">
    <text evidence="2 12">Amino-acid biosynthesis; L-lysine biosynthesis via DAP pathway; (S)-tetrahydrodipicolinate from L-aspartate: step 3/4.</text>
</comment>
<keyword evidence="7 12" id="KW-0220">Diaminopimelate biosynthesis</keyword>
<dbReference type="STRING" id="454194.PYK22_01366"/>
<evidence type="ECO:0000313" key="17">
    <source>
        <dbReference type="Proteomes" id="UP000031518"/>
    </source>
</evidence>
<evidence type="ECO:0000256" key="5">
    <source>
        <dbReference type="ARBA" id="ARBA00022490"/>
    </source>
</evidence>
<dbReference type="HAMAP" id="MF_00418">
    <property type="entry name" value="DapA"/>
    <property type="match status" value="1"/>
</dbReference>
<dbReference type="EC" id="4.3.3.7" evidence="4 12"/>
<dbReference type="NCBIfam" id="TIGR00674">
    <property type="entry name" value="dapA"/>
    <property type="match status" value="1"/>
</dbReference>
<feature type="site" description="Part of a proton relay during catalysis" evidence="12">
    <location>
        <position position="49"/>
    </location>
</feature>
<comment type="function">
    <text evidence="1 12">Catalyzes the condensation of (S)-aspartate-beta-semialdehyde [(S)-ASA] and pyruvate to 4-hydroxy-tetrahydrodipicolinate (HTPA).</text>
</comment>
<evidence type="ECO:0000256" key="2">
    <source>
        <dbReference type="ARBA" id="ARBA00005120"/>
    </source>
</evidence>
<evidence type="ECO:0000313" key="16">
    <source>
        <dbReference type="EMBL" id="CDM65367.1"/>
    </source>
</evidence>
<dbReference type="InterPro" id="IPR020625">
    <property type="entry name" value="Schiff_base-form_aldolases_AS"/>
</dbReference>
<dbReference type="GO" id="GO:0008840">
    <property type="term" value="F:4-hydroxy-tetrahydrodipicolinate synthase activity"/>
    <property type="evidence" value="ECO:0007669"/>
    <property type="project" value="UniProtKB-UniRule"/>
</dbReference>
<name>A0A0B6WX97_9BACT</name>
<dbReference type="GO" id="GO:0019877">
    <property type="term" value="P:diaminopimelate biosynthetic process"/>
    <property type="evidence" value="ECO:0007669"/>
    <property type="project" value="UniProtKB-UniRule"/>
</dbReference>
<evidence type="ECO:0000256" key="1">
    <source>
        <dbReference type="ARBA" id="ARBA00003294"/>
    </source>
</evidence>
<evidence type="ECO:0000256" key="12">
    <source>
        <dbReference type="HAMAP-Rule" id="MF_00418"/>
    </source>
</evidence>
<keyword evidence="9 12" id="KW-0456">Lyase</keyword>
<dbReference type="GO" id="GO:0005829">
    <property type="term" value="C:cytosol"/>
    <property type="evidence" value="ECO:0007669"/>
    <property type="project" value="TreeGrafter"/>
</dbReference>
<dbReference type="CDD" id="cd00950">
    <property type="entry name" value="DHDPS"/>
    <property type="match status" value="1"/>
</dbReference>
<dbReference type="Pfam" id="PF00701">
    <property type="entry name" value="DHDPS"/>
    <property type="match status" value="1"/>
</dbReference>
<dbReference type="SMART" id="SM01130">
    <property type="entry name" value="DHDPS"/>
    <property type="match status" value="1"/>
</dbReference>
<dbReference type="RefSeq" id="WP_041975351.1">
    <property type="nucleotide sequence ID" value="NZ_CBXV010000004.1"/>
</dbReference>
<keyword evidence="6 12" id="KW-0028">Amino-acid biosynthesis</keyword>
<evidence type="ECO:0000256" key="11">
    <source>
        <dbReference type="ARBA" id="ARBA00047836"/>
    </source>
</evidence>
<dbReference type="Gene3D" id="3.20.20.70">
    <property type="entry name" value="Aldolase class I"/>
    <property type="match status" value="1"/>
</dbReference>
<evidence type="ECO:0000256" key="10">
    <source>
        <dbReference type="ARBA" id="ARBA00023270"/>
    </source>
</evidence>
<dbReference type="InterPro" id="IPR005263">
    <property type="entry name" value="DapA"/>
</dbReference>
<dbReference type="InterPro" id="IPR002220">
    <property type="entry name" value="DapA-like"/>
</dbReference>
<dbReference type="PIRSF" id="PIRSF001365">
    <property type="entry name" value="DHDPS"/>
    <property type="match status" value="1"/>
</dbReference>
<comment type="caution">
    <text evidence="12">Was originally thought to be a dihydrodipicolinate synthase (DHDPS), catalyzing the condensation of (S)-aspartate-beta-semialdehyde [(S)-ASA] and pyruvate to dihydrodipicolinate (DHDP). However, it was shown in E.coli that the product of the enzymatic reaction is not dihydrodipicolinate but in fact (4S)-4-hydroxy-2,3,4,5-tetrahydro-(2S)-dipicolinic acid (HTPA), and that the consecutive dehydration reaction leading to DHDP is not spontaneous but catalyzed by DapB.</text>
</comment>
<evidence type="ECO:0000256" key="8">
    <source>
        <dbReference type="ARBA" id="ARBA00023154"/>
    </source>
</evidence>
<evidence type="ECO:0000256" key="7">
    <source>
        <dbReference type="ARBA" id="ARBA00022915"/>
    </source>
</evidence>
<evidence type="ECO:0000256" key="3">
    <source>
        <dbReference type="ARBA" id="ARBA00007592"/>
    </source>
</evidence>
<protein>
    <recommendedName>
        <fullName evidence="4 12">4-hydroxy-tetrahydrodipicolinate synthase</fullName>
        <shortName evidence="12">HTPA synthase</shortName>
        <ecNumber evidence="4 12">4.3.3.7</ecNumber>
    </recommendedName>
</protein>
<keyword evidence="8 12" id="KW-0457">Lysine biosynthesis</keyword>
<reference evidence="16 17" key="2">
    <citation type="submission" date="2015-01" db="EMBL/GenBank/DDBJ databases">
        <title>Complete genome sequence of Pyrinomonas methylaliphatogenes type strain K22T.</title>
        <authorList>
            <person name="Lee K.C.Y."/>
            <person name="Power J.F."/>
            <person name="Dunfield P.F."/>
            <person name="Morgan X.C."/>
            <person name="Huttenhower C."/>
            <person name="Stott M.B."/>
        </authorList>
    </citation>
    <scope>NUCLEOTIDE SEQUENCE [LARGE SCALE GENOMIC DNA]</scope>
    <source>
        <strain evidence="16 17">K22</strain>
    </source>
</reference>
<keyword evidence="10 12" id="KW-0704">Schiff base</keyword>
<sequence>MIKTDWLRGCATALVTPFKLDGAVDEEALRRLIERQIVGGVRLLVPCGTTGESATMTEEEDQRVIAITVEVARGRARVIAGTGSNSTVDAIRYSQAARSLGVDGVMLVAPYYNKPTQEGLYAHFRAVAEAVQDLPVIIYNVPGRTGCNIAAQTTLRLAREVPNIVGIKEASGDFAQIMTILRERPNGFRVFSGDDSLALPLIALGADGLISVVSNEVPDLTSRMIDMALAGDWAAARQMHYRLLPLMEANFMESSPGPVKAALAMMGLIEERYRLPLVPVQEKTKARLREILTELGALKGVSHGAS</sequence>
<evidence type="ECO:0000256" key="9">
    <source>
        <dbReference type="ARBA" id="ARBA00023239"/>
    </source>
</evidence>
<feature type="binding site" evidence="12 15">
    <location>
        <position position="210"/>
    </location>
    <ligand>
        <name>pyruvate</name>
        <dbReference type="ChEBI" id="CHEBI:15361"/>
    </ligand>
</feature>
<feature type="active site" description="Schiff-base intermediate with substrate" evidence="12 14">
    <location>
        <position position="168"/>
    </location>
</feature>
<dbReference type="SUPFAM" id="SSF51569">
    <property type="entry name" value="Aldolase"/>
    <property type="match status" value="1"/>
</dbReference>
<feature type="active site" description="Proton donor/acceptor" evidence="12 14">
    <location>
        <position position="139"/>
    </location>
</feature>
<evidence type="ECO:0000256" key="13">
    <source>
        <dbReference type="PIRNR" id="PIRNR001365"/>
    </source>
</evidence>
<dbReference type="OrthoDB" id="9782828at2"/>
<dbReference type="PRINTS" id="PR00146">
    <property type="entry name" value="DHPICSNTHASE"/>
</dbReference>
<evidence type="ECO:0000256" key="14">
    <source>
        <dbReference type="PIRSR" id="PIRSR001365-1"/>
    </source>
</evidence>
<dbReference type="AlphaFoldDB" id="A0A0B6WX97"/>
<keyword evidence="17" id="KW-1185">Reference proteome</keyword>
<feature type="binding site" evidence="12 15">
    <location>
        <position position="50"/>
    </location>
    <ligand>
        <name>pyruvate</name>
        <dbReference type="ChEBI" id="CHEBI:15361"/>
    </ligand>
</feature>
<comment type="subcellular location">
    <subcellularLocation>
        <location evidence="12">Cytoplasm</location>
    </subcellularLocation>
</comment>
<evidence type="ECO:0000256" key="15">
    <source>
        <dbReference type="PIRSR" id="PIRSR001365-2"/>
    </source>
</evidence>
<evidence type="ECO:0000256" key="6">
    <source>
        <dbReference type="ARBA" id="ARBA00022605"/>
    </source>
</evidence>
<comment type="similarity">
    <text evidence="3 12 13">Belongs to the DapA family.</text>
</comment>
<dbReference type="Proteomes" id="UP000031518">
    <property type="component" value="Unassembled WGS sequence"/>
</dbReference>
<comment type="subunit">
    <text evidence="12">Homotetramer; dimer of dimers.</text>
</comment>
<dbReference type="EMBL" id="CBXV010000004">
    <property type="protein sequence ID" value="CDM65367.1"/>
    <property type="molecule type" value="Genomic_DNA"/>
</dbReference>
<proteinExistence type="inferred from homology"/>
<accession>A0A0B6WX97</accession>
<dbReference type="UniPathway" id="UPA00034">
    <property type="reaction ID" value="UER00017"/>
</dbReference>
<dbReference type="GO" id="GO:0009089">
    <property type="term" value="P:lysine biosynthetic process via diaminopimelate"/>
    <property type="evidence" value="ECO:0007669"/>
    <property type="project" value="UniProtKB-UniRule"/>
</dbReference>